<gene>
    <name evidence="1" type="ORF">EDD18DRAFT_1358559</name>
</gene>
<sequence length="233" mass="26127">MFKLTLGLESASLYCEDDSILDRPLPLLFRHCTLRRLHVHEEEQPVDATVQSEGGIVLLLSHIECPALDFLSMVYNRPQIRIPSFFCAGNLRTLSIDAPCTIPPEAQTDLISLLKTIPSLTHLSIPMSMSPEEGVILLGLNINIFPDIVPSLKSLTCRILSERPDLSSVFVDFVESRRSRLETLRLSVPFNIPPLPDALVEQWIELCEENFVIYDGSSGMLNNIDAQLSRVEE</sequence>
<dbReference type="Gene3D" id="3.80.10.10">
    <property type="entry name" value="Ribonuclease Inhibitor"/>
    <property type="match status" value="1"/>
</dbReference>
<name>A0AA39TJH4_9AGAR</name>
<dbReference type="InterPro" id="IPR032675">
    <property type="entry name" value="LRR_dom_sf"/>
</dbReference>
<keyword evidence="2" id="KW-1185">Reference proteome</keyword>
<reference evidence="1" key="1">
    <citation type="submission" date="2023-06" db="EMBL/GenBank/DDBJ databases">
        <authorList>
            <consortium name="Lawrence Berkeley National Laboratory"/>
            <person name="Ahrendt S."/>
            <person name="Sahu N."/>
            <person name="Indic B."/>
            <person name="Wong-Bajracharya J."/>
            <person name="Merenyi Z."/>
            <person name="Ke H.-M."/>
            <person name="Monk M."/>
            <person name="Kocsube S."/>
            <person name="Drula E."/>
            <person name="Lipzen A."/>
            <person name="Balint B."/>
            <person name="Henrissat B."/>
            <person name="Andreopoulos B."/>
            <person name="Martin F.M."/>
            <person name="Harder C.B."/>
            <person name="Rigling D."/>
            <person name="Ford K.L."/>
            <person name="Foster G.D."/>
            <person name="Pangilinan J."/>
            <person name="Papanicolaou A."/>
            <person name="Barry K."/>
            <person name="LaButti K."/>
            <person name="Viragh M."/>
            <person name="Koriabine M."/>
            <person name="Yan M."/>
            <person name="Riley R."/>
            <person name="Champramary S."/>
            <person name="Plett K.L."/>
            <person name="Tsai I.J."/>
            <person name="Slot J."/>
            <person name="Sipos G."/>
            <person name="Plett J."/>
            <person name="Nagy L.G."/>
            <person name="Grigoriev I.V."/>
        </authorList>
    </citation>
    <scope>NUCLEOTIDE SEQUENCE</scope>
    <source>
        <strain evidence="1">HWK02</strain>
    </source>
</reference>
<dbReference type="SUPFAM" id="SSF52047">
    <property type="entry name" value="RNI-like"/>
    <property type="match status" value="1"/>
</dbReference>
<proteinExistence type="predicted"/>
<accession>A0AA39TJH4</accession>
<evidence type="ECO:0000313" key="1">
    <source>
        <dbReference type="EMBL" id="KAK0491771.1"/>
    </source>
</evidence>
<protein>
    <submittedName>
        <fullName evidence="1">Uncharacterized protein</fullName>
    </submittedName>
</protein>
<evidence type="ECO:0000313" key="2">
    <source>
        <dbReference type="Proteomes" id="UP001175228"/>
    </source>
</evidence>
<dbReference type="EMBL" id="JAUEPU010000033">
    <property type="protein sequence ID" value="KAK0491771.1"/>
    <property type="molecule type" value="Genomic_DNA"/>
</dbReference>
<organism evidence="1 2">
    <name type="scientific">Armillaria luteobubalina</name>
    <dbReference type="NCBI Taxonomy" id="153913"/>
    <lineage>
        <taxon>Eukaryota</taxon>
        <taxon>Fungi</taxon>
        <taxon>Dikarya</taxon>
        <taxon>Basidiomycota</taxon>
        <taxon>Agaricomycotina</taxon>
        <taxon>Agaricomycetes</taxon>
        <taxon>Agaricomycetidae</taxon>
        <taxon>Agaricales</taxon>
        <taxon>Marasmiineae</taxon>
        <taxon>Physalacriaceae</taxon>
        <taxon>Armillaria</taxon>
    </lineage>
</organism>
<dbReference type="Proteomes" id="UP001175228">
    <property type="component" value="Unassembled WGS sequence"/>
</dbReference>
<dbReference type="AlphaFoldDB" id="A0AA39TJH4"/>
<comment type="caution">
    <text evidence="1">The sequence shown here is derived from an EMBL/GenBank/DDBJ whole genome shotgun (WGS) entry which is preliminary data.</text>
</comment>